<gene>
    <name evidence="1" type="ORF">GCM10008986_01510</name>
</gene>
<dbReference type="Proteomes" id="UP001500880">
    <property type="component" value="Unassembled WGS sequence"/>
</dbReference>
<dbReference type="SUPFAM" id="SSF88697">
    <property type="entry name" value="PUA domain-like"/>
    <property type="match status" value="1"/>
</dbReference>
<evidence type="ECO:0000313" key="1">
    <source>
        <dbReference type="EMBL" id="GAA0480636.1"/>
    </source>
</evidence>
<accession>A0ABN1ANE6</accession>
<dbReference type="Pfam" id="PF10763">
    <property type="entry name" value="DUF2584"/>
    <property type="match status" value="1"/>
</dbReference>
<proteinExistence type="predicted"/>
<dbReference type="InterPro" id="IPR019699">
    <property type="entry name" value="DUF2584"/>
</dbReference>
<name>A0ABN1ANE6_9BACI</name>
<sequence length="82" mass="9611">MSVPLTIEWKLVTNEKERRMNVKENIFEITFSGYKLFPIDVPIDIMRHEDSDQIGSAIVKKITFEKNQTVCQYQLVSLYSVN</sequence>
<comment type="caution">
    <text evidence="1">The sequence shown here is derived from an EMBL/GenBank/DDBJ whole genome shotgun (WGS) entry which is preliminary data.</text>
</comment>
<dbReference type="EMBL" id="BAAADO010000001">
    <property type="protein sequence ID" value="GAA0480636.1"/>
    <property type="molecule type" value="Genomic_DNA"/>
</dbReference>
<dbReference type="InterPro" id="IPR015947">
    <property type="entry name" value="PUA-like_sf"/>
</dbReference>
<dbReference type="Gene3D" id="2.40.240.20">
    <property type="entry name" value="Hypothetical PUA domain-like, domain 1"/>
    <property type="match status" value="1"/>
</dbReference>
<dbReference type="RefSeq" id="WP_343836441.1">
    <property type="nucleotide sequence ID" value="NZ_BAAADO010000001.1"/>
</dbReference>
<keyword evidence="2" id="KW-1185">Reference proteome</keyword>
<organism evidence="1 2">
    <name type="scientific">Salinibacillus aidingensis</name>
    <dbReference type="NCBI Taxonomy" id="237684"/>
    <lineage>
        <taxon>Bacteria</taxon>
        <taxon>Bacillati</taxon>
        <taxon>Bacillota</taxon>
        <taxon>Bacilli</taxon>
        <taxon>Bacillales</taxon>
        <taxon>Bacillaceae</taxon>
        <taxon>Salinibacillus</taxon>
    </lineage>
</organism>
<reference evidence="1 2" key="1">
    <citation type="journal article" date="2019" name="Int. J. Syst. Evol. Microbiol.">
        <title>The Global Catalogue of Microorganisms (GCM) 10K type strain sequencing project: providing services to taxonomists for standard genome sequencing and annotation.</title>
        <authorList>
            <consortium name="The Broad Institute Genomics Platform"/>
            <consortium name="The Broad Institute Genome Sequencing Center for Infectious Disease"/>
            <person name="Wu L."/>
            <person name="Ma J."/>
        </authorList>
    </citation>
    <scope>NUCLEOTIDE SEQUENCE [LARGE SCALE GENOMIC DNA]</scope>
    <source>
        <strain evidence="1 2">JCM 12389</strain>
    </source>
</reference>
<protein>
    <submittedName>
        <fullName evidence="1">DUF2584 domain-containing protein</fullName>
    </submittedName>
</protein>
<evidence type="ECO:0000313" key="2">
    <source>
        <dbReference type="Proteomes" id="UP001500880"/>
    </source>
</evidence>